<dbReference type="RefSeq" id="WP_126658735.1">
    <property type="nucleotide sequence ID" value="NZ_RYYR01000009.1"/>
</dbReference>
<feature type="domain" description="HTH gntR-type" evidence="4">
    <location>
        <begin position="10"/>
        <end position="78"/>
    </location>
</feature>
<dbReference type="InterPro" id="IPR036388">
    <property type="entry name" value="WH-like_DNA-bd_sf"/>
</dbReference>
<dbReference type="Gene3D" id="1.10.10.10">
    <property type="entry name" value="Winged helix-like DNA-binding domain superfamily/Winged helix DNA-binding domain"/>
    <property type="match status" value="1"/>
</dbReference>
<keyword evidence="1" id="KW-0805">Transcription regulation</keyword>
<dbReference type="InterPro" id="IPR006037">
    <property type="entry name" value="RCK_C"/>
</dbReference>
<dbReference type="GO" id="GO:0045892">
    <property type="term" value="P:negative regulation of DNA-templated transcription"/>
    <property type="evidence" value="ECO:0007669"/>
    <property type="project" value="TreeGrafter"/>
</dbReference>
<sequence>MENKRLQVKQPKYQKIAADIASRIVEKKYLVGEKIYARSSLASQYGVSAETSRRAIAVLQDLEIVEATKGSGVVIKSYEKAAQFVQQFLEVQSIHQVQIEIMESIKRQKEELNILQETTERLVSRTERFKSVNPFVPFQVEVKDDSPYISQSIGSINFWQNTMATVVGIRRGDEIMVSPGPYATFQTNDIIYFIGNDESIERVQNFLYPNNAPTDAK</sequence>
<dbReference type="PROSITE" id="PS50949">
    <property type="entry name" value="HTH_GNTR"/>
    <property type="match status" value="1"/>
</dbReference>
<dbReference type="PROSITE" id="PS51202">
    <property type="entry name" value="RCK_C"/>
    <property type="match status" value="1"/>
</dbReference>
<gene>
    <name evidence="6" type="ORF">EK386_08495</name>
</gene>
<dbReference type="InterPro" id="IPR036721">
    <property type="entry name" value="RCK_C_sf"/>
</dbReference>
<comment type="caution">
    <text evidence="6">The sequence shown here is derived from an EMBL/GenBank/DDBJ whole genome shotgun (WGS) entry which is preliminary data.</text>
</comment>
<dbReference type="InterPro" id="IPR050679">
    <property type="entry name" value="Bact_HTH_transcr_reg"/>
</dbReference>
<dbReference type="EMBL" id="RYYR01000009">
    <property type="protein sequence ID" value="RUL53596.1"/>
    <property type="molecule type" value="Genomic_DNA"/>
</dbReference>
<dbReference type="SUPFAM" id="SSF116726">
    <property type="entry name" value="TrkA C-terminal domain-like"/>
    <property type="match status" value="1"/>
</dbReference>
<proteinExistence type="predicted"/>
<dbReference type="SMART" id="SM00345">
    <property type="entry name" value="HTH_GNTR"/>
    <property type="match status" value="1"/>
</dbReference>
<dbReference type="GO" id="GO:0003700">
    <property type="term" value="F:DNA-binding transcription factor activity"/>
    <property type="evidence" value="ECO:0007669"/>
    <property type="project" value="InterPro"/>
</dbReference>
<evidence type="ECO:0000259" key="4">
    <source>
        <dbReference type="PROSITE" id="PS50949"/>
    </source>
</evidence>
<organism evidence="6 7">
    <name type="scientific">Lysinibacillus antri</name>
    <dbReference type="NCBI Taxonomy" id="2498145"/>
    <lineage>
        <taxon>Bacteria</taxon>
        <taxon>Bacillati</taxon>
        <taxon>Bacillota</taxon>
        <taxon>Bacilli</taxon>
        <taxon>Bacillales</taxon>
        <taxon>Bacillaceae</taxon>
        <taxon>Lysinibacillus</taxon>
    </lineage>
</organism>
<dbReference type="PANTHER" id="PTHR44846">
    <property type="entry name" value="MANNOSYL-D-GLYCERATE TRANSPORT/METABOLISM SYSTEM REPRESSOR MNGR-RELATED"/>
    <property type="match status" value="1"/>
</dbReference>
<dbReference type="Pfam" id="PF00392">
    <property type="entry name" value="GntR"/>
    <property type="match status" value="1"/>
</dbReference>
<evidence type="ECO:0000256" key="3">
    <source>
        <dbReference type="ARBA" id="ARBA00023163"/>
    </source>
</evidence>
<dbReference type="PANTHER" id="PTHR44846:SF1">
    <property type="entry name" value="MANNOSYL-D-GLYCERATE TRANSPORT_METABOLISM SYSTEM REPRESSOR MNGR-RELATED"/>
    <property type="match status" value="1"/>
</dbReference>
<keyword evidence="3" id="KW-0804">Transcription</keyword>
<dbReference type="Gene3D" id="3.30.70.1450">
    <property type="entry name" value="Regulator of K+ conductance, C-terminal domain"/>
    <property type="match status" value="1"/>
</dbReference>
<dbReference type="InterPro" id="IPR036390">
    <property type="entry name" value="WH_DNA-bd_sf"/>
</dbReference>
<dbReference type="AlphaFoldDB" id="A0A432LCD6"/>
<evidence type="ECO:0000313" key="6">
    <source>
        <dbReference type="EMBL" id="RUL53596.1"/>
    </source>
</evidence>
<dbReference type="GO" id="GO:0003677">
    <property type="term" value="F:DNA binding"/>
    <property type="evidence" value="ECO:0007669"/>
    <property type="project" value="UniProtKB-KW"/>
</dbReference>
<keyword evidence="7" id="KW-1185">Reference proteome</keyword>
<dbReference type="GO" id="GO:0008324">
    <property type="term" value="F:monoatomic cation transmembrane transporter activity"/>
    <property type="evidence" value="ECO:0007669"/>
    <property type="project" value="InterPro"/>
</dbReference>
<reference evidence="6 7" key="1">
    <citation type="submission" date="2018-12" db="EMBL/GenBank/DDBJ databases">
        <title>Lysinibacillus antri sp. nov., isolated from a cave soil.</title>
        <authorList>
            <person name="Narsing Rao M.P."/>
            <person name="Zhang H."/>
            <person name="Dong Z.-Y."/>
            <person name="Niu X.-K."/>
            <person name="Zhang K."/>
            <person name="Fang B.-Z."/>
            <person name="Kang Y.-Q."/>
            <person name="Xiao M."/>
            <person name="Li W.-J."/>
        </authorList>
    </citation>
    <scope>NUCLEOTIDE SEQUENCE [LARGE SCALE GENOMIC DNA]</scope>
    <source>
        <strain evidence="6 7">SYSU K30002</strain>
    </source>
</reference>
<evidence type="ECO:0000256" key="1">
    <source>
        <dbReference type="ARBA" id="ARBA00023015"/>
    </source>
</evidence>
<evidence type="ECO:0000313" key="7">
    <source>
        <dbReference type="Proteomes" id="UP000287910"/>
    </source>
</evidence>
<evidence type="ECO:0000259" key="5">
    <source>
        <dbReference type="PROSITE" id="PS51202"/>
    </source>
</evidence>
<accession>A0A432LCD6</accession>
<dbReference type="SUPFAM" id="SSF46785">
    <property type="entry name" value="Winged helix' DNA-binding domain"/>
    <property type="match status" value="1"/>
</dbReference>
<feature type="domain" description="RCK C-terminal" evidence="5">
    <location>
        <begin position="124"/>
        <end position="209"/>
    </location>
</feature>
<protein>
    <submittedName>
        <fullName evidence="6">GntR family transcriptional regulator</fullName>
    </submittedName>
</protein>
<dbReference type="CDD" id="cd07377">
    <property type="entry name" value="WHTH_GntR"/>
    <property type="match status" value="1"/>
</dbReference>
<dbReference type="GO" id="GO:0006813">
    <property type="term" value="P:potassium ion transport"/>
    <property type="evidence" value="ECO:0007669"/>
    <property type="project" value="InterPro"/>
</dbReference>
<dbReference type="InterPro" id="IPR000524">
    <property type="entry name" value="Tscrpt_reg_HTH_GntR"/>
</dbReference>
<dbReference type="Pfam" id="PF02080">
    <property type="entry name" value="TrkA_C"/>
    <property type="match status" value="1"/>
</dbReference>
<dbReference type="Proteomes" id="UP000287910">
    <property type="component" value="Unassembled WGS sequence"/>
</dbReference>
<name>A0A432LCD6_9BACI</name>
<evidence type="ECO:0000256" key="2">
    <source>
        <dbReference type="ARBA" id="ARBA00023125"/>
    </source>
</evidence>
<keyword evidence="2" id="KW-0238">DNA-binding</keyword>